<name>A0AAV2RM73_MEGNR</name>
<evidence type="ECO:0000256" key="3">
    <source>
        <dbReference type="ARBA" id="ARBA00022771"/>
    </source>
</evidence>
<feature type="domain" description="C2H2-type" evidence="7">
    <location>
        <begin position="114"/>
        <end position="142"/>
    </location>
</feature>
<keyword evidence="1" id="KW-0479">Metal-binding</keyword>
<evidence type="ECO:0000256" key="1">
    <source>
        <dbReference type="ARBA" id="ARBA00022723"/>
    </source>
</evidence>
<evidence type="ECO:0000256" key="4">
    <source>
        <dbReference type="ARBA" id="ARBA00022833"/>
    </source>
</evidence>
<dbReference type="EMBL" id="CAXKWB010025192">
    <property type="protein sequence ID" value="CAL4127575.1"/>
    <property type="molecule type" value="Genomic_DNA"/>
</dbReference>
<dbReference type="PROSITE" id="PS00028">
    <property type="entry name" value="ZINC_FINGER_C2H2_1"/>
    <property type="match status" value="2"/>
</dbReference>
<evidence type="ECO:0000256" key="2">
    <source>
        <dbReference type="ARBA" id="ARBA00022737"/>
    </source>
</evidence>
<keyword evidence="9" id="KW-1185">Reference proteome</keyword>
<dbReference type="InterPro" id="IPR036236">
    <property type="entry name" value="Znf_C2H2_sf"/>
</dbReference>
<dbReference type="PANTHER" id="PTHR24379">
    <property type="entry name" value="KRAB AND ZINC FINGER DOMAIN-CONTAINING"/>
    <property type="match status" value="1"/>
</dbReference>
<dbReference type="GO" id="GO:0008270">
    <property type="term" value="F:zinc ion binding"/>
    <property type="evidence" value="ECO:0007669"/>
    <property type="project" value="UniProtKB-KW"/>
</dbReference>
<keyword evidence="4" id="KW-0862">Zinc</keyword>
<feature type="domain" description="C2H2-type" evidence="7">
    <location>
        <begin position="170"/>
        <end position="199"/>
    </location>
</feature>
<reference evidence="8 9" key="1">
    <citation type="submission" date="2024-05" db="EMBL/GenBank/DDBJ databases">
        <authorList>
            <person name="Wallberg A."/>
        </authorList>
    </citation>
    <scope>NUCLEOTIDE SEQUENCE [LARGE SCALE GENOMIC DNA]</scope>
</reference>
<dbReference type="Gene3D" id="3.30.160.60">
    <property type="entry name" value="Classic Zinc Finger"/>
    <property type="match status" value="3"/>
</dbReference>
<dbReference type="Proteomes" id="UP001497623">
    <property type="component" value="Unassembled WGS sequence"/>
</dbReference>
<feature type="domain" description="C2H2-type" evidence="7">
    <location>
        <begin position="200"/>
        <end position="228"/>
    </location>
</feature>
<feature type="region of interest" description="Disordered" evidence="6">
    <location>
        <begin position="75"/>
        <end position="94"/>
    </location>
</feature>
<accession>A0AAV2RM73</accession>
<sequence length="247" mass="28365">MPKFVAYDLGKLPAIHFDHIDVTVLLRKIQNGNTSIKFLKEGMNTLSDSNKSLCEIVASLEGRLKKLEENDPSVKPKVLIGHENSDNDDSSEDKEVVIDDREKVIDVTIENMPFICTECDVRFKTDADLKIHNEGSHVDKIITCYNCPMCEHKAESDNDLSIHLLSHKPYECKVKGCVFRSASQDKLKTHMRTHTEEKLYNCNQCHSKFDKYEELELHNVSMHTDENCFECTECEFKCNEKNNFGKS</sequence>
<keyword evidence="2" id="KW-0677">Repeat</keyword>
<evidence type="ECO:0000256" key="6">
    <source>
        <dbReference type="SAM" id="MobiDB-lite"/>
    </source>
</evidence>
<gene>
    <name evidence="8" type="ORF">MNOR_LOCUS25890</name>
</gene>
<evidence type="ECO:0000256" key="5">
    <source>
        <dbReference type="PROSITE-ProRule" id="PRU00042"/>
    </source>
</evidence>
<comment type="caution">
    <text evidence="8">The sequence shown here is derived from an EMBL/GenBank/DDBJ whole genome shotgun (WGS) entry which is preliminary data.</text>
</comment>
<dbReference type="SUPFAM" id="SSF57667">
    <property type="entry name" value="beta-beta-alpha zinc fingers"/>
    <property type="match status" value="2"/>
</dbReference>
<dbReference type="InterPro" id="IPR013087">
    <property type="entry name" value="Znf_C2H2_type"/>
</dbReference>
<protein>
    <recommendedName>
        <fullName evidence="7">C2H2-type domain-containing protein</fullName>
    </recommendedName>
</protein>
<evidence type="ECO:0000313" key="9">
    <source>
        <dbReference type="Proteomes" id="UP001497623"/>
    </source>
</evidence>
<proteinExistence type="predicted"/>
<dbReference type="PANTHER" id="PTHR24379:SF121">
    <property type="entry name" value="C2H2-TYPE DOMAIN-CONTAINING PROTEIN"/>
    <property type="match status" value="1"/>
</dbReference>
<dbReference type="SMART" id="SM00355">
    <property type="entry name" value="ZnF_C2H2"/>
    <property type="match status" value="4"/>
</dbReference>
<evidence type="ECO:0000259" key="7">
    <source>
        <dbReference type="PROSITE" id="PS50157"/>
    </source>
</evidence>
<organism evidence="8 9">
    <name type="scientific">Meganyctiphanes norvegica</name>
    <name type="common">Northern krill</name>
    <name type="synonym">Thysanopoda norvegica</name>
    <dbReference type="NCBI Taxonomy" id="48144"/>
    <lineage>
        <taxon>Eukaryota</taxon>
        <taxon>Metazoa</taxon>
        <taxon>Ecdysozoa</taxon>
        <taxon>Arthropoda</taxon>
        <taxon>Crustacea</taxon>
        <taxon>Multicrustacea</taxon>
        <taxon>Malacostraca</taxon>
        <taxon>Eumalacostraca</taxon>
        <taxon>Eucarida</taxon>
        <taxon>Euphausiacea</taxon>
        <taxon>Euphausiidae</taxon>
        <taxon>Meganyctiphanes</taxon>
    </lineage>
</organism>
<dbReference type="AlphaFoldDB" id="A0AAV2RM73"/>
<evidence type="ECO:0000313" key="8">
    <source>
        <dbReference type="EMBL" id="CAL4127575.1"/>
    </source>
</evidence>
<dbReference type="PROSITE" id="PS50157">
    <property type="entry name" value="ZINC_FINGER_C2H2_2"/>
    <property type="match status" value="3"/>
</dbReference>
<keyword evidence="3 5" id="KW-0863">Zinc-finger</keyword>